<proteinExistence type="predicted"/>
<protein>
    <submittedName>
        <fullName evidence="1">Uncharacterized protein</fullName>
    </submittedName>
</protein>
<dbReference type="EMBL" id="MLFR01000001">
    <property type="protein sequence ID" value="ORM71763.1"/>
    <property type="molecule type" value="Genomic_DNA"/>
</dbReference>
<organism evidence="1 2">
    <name type="scientific">Pantoea rwandensis</name>
    <dbReference type="NCBI Taxonomy" id="1076550"/>
    <lineage>
        <taxon>Bacteria</taxon>
        <taxon>Pseudomonadati</taxon>
        <taxon>Pseudomonadota</taxon>
        <taxon>Gammaproteobacteria</taxon>
        <taxon>Enterobacterales</taxon>
        <taxon>Erwiniaceae</taxon>
        <taxon>Pantoea</taxon>
    </lineage>
</organism>
<name>A0A1X1D510_9GAMM</name>
<evidence type="ECO:0000313" key="2">
    <source>
        <dbReference type="Proteomes" id="UP000193558"/>
    </source>
</evidence>
<dbReference type="RefSeq" id="WP_084931457.1">
    <property type="nucleotide sequence ID" value="NZ_MLFR01000001.1"/>
</dbReference>
<dbReference type="AlphaFoldDB" id="A0A1X1D510"/>
<evidence type="ECO:0000313" key="1">
    <source>
        <dbReference type="EMBL" id="ORM71763.1"/>
    </source>
</evidence>
<gene>
    <name evidence="1" type="ORF">HA51_01440</name>
</gene>
<sequence>MDINKFLIHGKDHRELMLRFEQMNMLLHQLTDGEYHSLDVYMNNCNHLREQVRIAMALLRNSEFEEYLIQNDAALFYNLQSVMLAVSMLKNFLENLSGTMRRSILESV</sequence>
<reference evidence="1 2" key="1">
    <citation type="journal article" date="2017" name="Antonie Van Leeuwenhoek">
        <title>Phylogenomic resolution of the bacterial genus Pantoea and its relationship with Erwinia and Tatumella.</title>
        <authorList>
            <person name="Palmer M."/>
            <person name="Steenkamp E.T."/>
            <person name="Coetzee M.P."/>
            <person name="Chan W.Y."/>
            <person name="van Zyl E."/>
            <person name="De Maayer P."/>
            <person name="Coutinho T.A."/>
            <person name="Blom J."/>
            <person name="Smits T.H."/>
            <person name="Duffy B."/>
            <person name="Venter S.N."/>
        </authorList>
    </citation>
    <scope>NUCLEOTIDE SEQUENCE [LARGE SCALE GENOMIC DNA]</scope>
    <source>
        <strain evidence="1 2">LMG 26275</strain>
    </source>
</reference>
<dbReference type="OrthoDB" id="6505201at2"/>
<dbReference type="Proteomes" id="UP000193558">
    <property type="component" value="Unassembled WGS sequence"/>
</dbReference>
<comment type="caution">
    <text evidence="1">The sequence shown here is derived from an EMBL/GenBank/DDBJ whole genome shotgun (WGS) entry which is preliminary data.</text>
</comment>
<accession>A0A1X1D510</accession>